<dbReference type="AlphaFoldDB" id="A0AAE3XDQ2"/>
<evidence type="ECO:0000313" key="2">
    <source>
        <dbReference type="Proteomes" id="UP001185331"/>
    </source>
</evidence>
<name>A0AAE3XDQ2_9DEIO</name>
<sequence>MTGGAPAVSATDITAALRVRYPSPQWATAFEVADRTGGARRRVDCVALNCFESRGLEVHGVEIKVHRSDWLRELRNPAKGDESAQRYCDRWWVAAPRGVVQDGELPAGWGLLEFASGKLRAQVQAAPLPAAPPDRAFMAAFVRRVGGPGADELRVLLNREYLRAKREFDARVVAETRRFDKDAEEIRANSERLQALFGLNLHWLNEPEAAEIAQFVRAARAMGSEGRRAFLLTARGKVQSVLDHLDEAIAVSPAALDRRE</sequence>
<accession>A0AAE3XDQ2</accession>
<protein>
    <recommendedName>
        <fullName evidence="3">MmcB family DNA repair protein</fullName>
    </recommendedName>
</protein>
<reference evidence="1" key="1">
    <citation type="submission" date="2023-07" db="EMBL/GenBank/DDBJ databases">
        <title>Sorghum-associated microbial communities from plants grown in Nebraska, USA.</title>
        <authorList>
            <person name="Schachtman D."/>
        </authorList>
    </citation>
    <scope>NUCLEOTIDE SEQUENCE</scope>
    <source>
        <strain evidence="1">BE330</strain>
    </source>
</reference>
<gene>
    <name evidence="1" type="ORF">J2Y00_002351</name>
</gene>
<organism evidence="1 2">
    <name type="scientific">Deinococcus soli</name>
    <name type="common">ex Cha et al. 2016</name>
    <dbReference type="NCBI Taxonomy" id="1309411"/>
    <lineage>
        <taxon>Bacteria</taxon>
        <taxon>Thermotogati</taxon>
        <taxon>Deinococcota</taxon>
        <taxon>Deinococci</taxon>
        <taxon>Deinococcales</taxon>
        <taxon>Deinococcaceae</taxon>
        <taxon>Deinococcus</taxon>
    </lineage>
</organism>
<dbReference type="Proteomes" id="UP001185331">
    <property type="component" value="Unassembled WGS sequence"/>
</dbReference>
<evidence type="ECO:0000313" key="1">
    <source>
        <dbReference type="EMBL" id="MDR6218754.1"/>
    </source>
</evidence>
<dbReference type="EMBL" id="JAVDQK010000005">
    <property type="protein sequence ID" value="MDR6218754.1"/>
    <property type="molecule type" value="Genomic_DNA"/>
</dbReference>
<proteinExistence type="predicted"/>
<dbReference type="RefSeq" id="WP_309853316.1">
    <property type="nucleotide sequence ID" value="NZ_JAVDQJ010000004.1"/>
</dbReference>
<evidence type="ECO:0008006" key="3">
    <source>
        <dbReference type="Google" id="ProtNLM"/>
    </source>
</evidence>
<comment type="caution">
    <text evidence="1">The sequence shown here is derived from an EMBL/GenBank/DDBJ whole genome shotgun (WGS) entry which is preliminary data.</text>
</comment>